<name>A0AAD5TPH1_9FUNG</name>
<dbReference type="Pfam" id="PF00892">
    <property type="entry name" value="EamA"/>
    <property type="match status" value="2"/>
</dbReference>
<feature type="transmembrane region" description="Helical" evidence="5">
    <location>
        <begin position="319"/>
        <end position="336"/>
    </location>
</feature>
<evidence type="ECO:0000256" key="5">
    <source>
        <dbReference type="SAM" id="Phobius"/>
    </source>
</evidence>
<dbReference type="InterPro" id="IPR000620">
    <property type="entry name" value="EamA_dom"/>
</dbReference>
<feature type="domain" description="EamA" evidence="6">
    <location>
        <begin position="63"/>
        <end position="196"/>
    </location>
</feature>
<dbReference type="PANTHER" id="PTHR22911:SF6">
    <property type="entry name" value="SOLUTE CARRIER FAMILY 35 MEMBER G1"/>
    <property type="match status" value="1"/>
</dbReference>
<sequence length="370" mass="39048">MSAHAARADHVGIPIFDPAAAAVMPIDDLAINAASADDDESAPLLGAAPSSHSIIATARRELIGLSFMALSALLFSLMSVLVKISGQRFPFLEIVLVRSIVQFSLGVGGCVYVGVKPWGPAGFNKLWLIARGTAGATGLGLYFYTIVNMPLGDGMTIFFTGPAFTSILARITLGEPLTPLDIAATLACLCGVALVSRPEFIFHDHANANHAIAPPAPPTNPLAALAALTGAIMSAIAYCLVRKIGSRAHYMVHVTYFGAMSTLISGVALFVFEGDLVVPFYDWTIAECGVLLAVGVSAFIAQCFLNAGLQMSHAGPATLMRNLDIVFAFVFGQLFFHETPRVTSIVGAAIILASTASVALFKWWTHKRRA</sequence>
<dbReference type="PANTHER" id="PTHR22911">
    <property type="entry name" value="ACYL-MALONYL CONDENSING ENZYME-RELATED"/>
    <property type="match status" value="1"/>
</dbReference>
<dbReference type="AlphaFoldDB" id="A0AAD5TPH1"/>
<keyword evidence="2 5" id="KW-0812">Transmembrane</keyword>
<feature type="transmembrane region" description="Helical" evidence="5">
    <location>
        <begin position="253"/>
        <end position="272"/>
    </location>
</feature>
<feature type="transmembrane region" description="Helical" evidence="5">
    <location>
        <begin position="62"/>
        <end position="82"/>
    </location>
</feature>
<feature type="domain" description="EamA" evidence="6">
    <location>
        <begin position="223"/>
        <end position="357"/>
    </location>
</feature>
<evidence type="ECO:0000313" key="7">
    <source>
        <dbReference type="EMBL" id="KAJ3178157.1"/>
    </source>
</evidence>
<keyword evidence="4 5" id="KW-0472">Membrane</keyword>
<dbReference type="GO" id="GO:0016020">
    <property type="term" value="C:membrane"/>
    <property type="evidence" value="ECO:0007669"/>
    <property type="project" value="UniProtKB-SubCell"/>
</dbReference>
<organism evidence="7 8">
    <name type="scientific">Geranomyces variabilis</name>
    <dbReference type="NCBI Taxonomy" id="109894"/>
    <lineage>
        <taxon>Eukaryota</taxon>
        <taxon>Fungi</taxon>
        <taxon>Fungi incertae sedis</taxon>
        <taxon>Chytridiomycota</taxon>
        <taxon>Chytridiomycota incertae sedis</taxon>
        <taxon>Chytridiomycetes</taxon>
        <taxon>Spizellomycetales</taxon>
        <taxon>Powellomycetaceae</taxon>
        <taxon>Geranomyces</taxon>
    </lineage>
</organism>
<comment type="subcellular location">
    <subcellularLocation>
        <location evidence="1">Membrane</location>
        <topology evidence="1">Multi-pass membrane protein</topology>
    </subcellularLocation>
</comment>
<evidence type="ECO:0000313" key="8">
    <source>
        <dbReference type="Proteomes" id="UP001212152"/>
    </source>
</evidence>
<gene>
    <name evidence="7" type="ORF">HDU87_003709</name>
</gene>
<dbReference type="InterPro" id="IPR037185">
    <property type="entry name" value="EmrE-like"/>
</dbReference>
<keyword evidence="3 5" id="KW-1133">Transmembrane helix</keyword>
<evidence type="ECO:0000256" key="4">
    <source>
        <dbReference type="ARBA" id="ARBA00023136"/>
    </source>
</evidence>
<evidence type="ECO:0000256" key="3">
    <source>
        <dbReference type="ARBA" id="ARBA00022989"/>
    </source>
</evidence>
<feature type="transmembrane region" description="Helical" evidence="5">
    <location>
        <begin position="284"/>
        <end position="307"/>
    </location>
</feature>
<feature type="transmembrane region" description="Helical" evidence="5">
    <location>
        <begin position="94"/>
        <end position="114"/>
    </location>
</feature>
<dbReference type="Proteomes" id="UP001212152">
    <property type="component" value="Unassembled WGS sequence"/>
</dbReference>
<reference evidence="7" key="1">
    <citation type="submission" date="2020-05" db="EMBL/GenBank/DDBJ databases">
        <title>Phylogenomic resolution of chytrid fungi.</title>
        <authorList>
            <person name="Stajich J.E."/>
            <person name="Amses K."/>
            <person name="Simmons R."/>
            <person name="Seto K."/>
            <person name="Myers J."/>
            <person name="Bonds A."/>
            <person name="Quandt C.A."/>
            <person name="Barry K."/>
            <person name="Liu P."/>
            <person name="Grigoriev I."/>
            <person name="Longcore J.E."/>
            <person name="James T.Y."/>
        </authorList>
    </citation>
    <scope>NUCLEOTIDE SEQUENCE</scope>
    <source>
        <strain evidence="7">JEL0379</strain>
    </source>
</reference>
<evidence type="ECO:0000259" key="6">
    <source>
        <dbReference type="Pfam" id="PF00892"/>
    </source>
</evidence>
<feature type="transmembrane region" description="Helical" evidence="5">
    <location>
        <begin position="342"/>
        <end position="364"/>
    </location>
</feature>
<dbReference type="EMBL" id="JADGJQ010000028">
    <property type="protein sequence ID" value="KAJ3178157.1"/>
    <property type="molecule type" value="Genomic_DNA"/>
</dbReference>
<protein>
    <recommendedName>
        <fullName evidence="6">EamA domain-containing protein</fullName>
    </recommendedName>
</protein>
<comment type="caution">
    <text evidence="7">The sequence shown here is derived from an EMBL/GenBank/DDBJ whole genome shotgun (WGS) entry which is preliminary data.</text>
</comment>
<dbReference type="SUPFAM" id="SSF103481">
    <property type="entry name" value="Multidrug resistance efflux transporter EmrE"/>
    <property type="match status" value="2"/>
</dbReference>
<evidence type="ECO:0000256" key="2">
    <source>
        <dbReference type="ARBA" id="ARBA00022692"/>
    </source>
</evidence>
<feature type="transmembrane region" description="Helical" evidence="5">
    <location>
        <begin position="126"/>
        <end position="144"/>
    </location>
</feature>
<keyword evidence="8" id="KW-1185">Reference proteome</keyword>
<evidence type="ECO:0000256" key="1">
    <source>
        <dbReference type="ARBA" id="ARBA00004141"/>
    </source>
</evidence>
<feature type="transmembrane region" description="Helical" evidence="5">
    <location>
        <begin position="222"/>
        <end position="241"/>
    </location>
</feature>
<proteinExistence type="predicted"/>
<accession>A0AAD5TPH1</accession>